<accession>F5L552</accession>
<sequence length="148" mass="16604">MRLTVYLAGQIHSPWRKEFKQLAEQRKLPVDFVGPMDNHERSDDIGEEILGPQPNAILKDEAASQINNLRTRVLMNKADVVVAVFGEKYKQWNTAMDAGIAIALNKPLILVRAKELHHALKEIANHAQVVVETPEQAIEALAYIFAAE</sequence>
<dbReference type="Pfam" id="PF11071">
    <property type="entry name" value="Nuc_deoxyri_tr3"/>
    <property type="match status" value="1"/>
</dbReference>
<dbReference type="Proteomes" id="UP000010716">
    <property type="component" value="Unassembled WGS sequence"/>
</dbReference>
<name>F5L552_CALTT</name>
<dbReference type="RefSeq" id="WP_007503545.1">
    <property type="nucleotide sequence ID" value="NZ_AFCE01000099.1"/>
</dbReference>
<dbReference type="InterPro" id="IPR019884">
    <property type="entry name" value="YtoQ_family_protein"/>
</dbReference>
<organism evidence="1 3">
    <name type="scientific">Caldalkalibacillus thermarum (strain TA2.A1)</name>
    <dbReference type="NCBI Taxonomy" id="986075"/>
    <lineage>
        <taxon>Bacteria</taxon>
        <taxon>Bacillati</taxon>
        <taxon>Bacillota</taxon>
        <taxon>Bacilli</taxon>
        <taxon>Bacillales</taxon>
        <taxon>Bacillaceae</taxon>
        <taxon>Caldalkalibacillus</taxon>
    </lineage>
</organism>
<proteinExistence type="predicted"/>
<dbReference type="eggNOG" id="ENOG502ZBQD">
    <property type="taxonomic scope" value="Bacteria"/>
</dbReference>
<dbReference type="AlphaFoldDB" id="F5L552"/>
<dbReference type="EMBL" id="CP082237">
    <property type="protein sequence ID" value="QZT32537.1"/>
    <property type="molecule type" value="Genomic_DNA"/>
</dbReference>
<evidence type="ECO:0000313" key="4">
    <source>
        <dbReference type="Proteomes" id="UP000825179"/>
    </source>
</evidence>
<dbReference type="SUPFAM" id="SSF52309">
    <property type="entry name" value="N-(deoxy)ribosyltransferase-like"/>
    <property type="match status" value="1"/>
</dbReference>
<dbReference type="Proteomes" id="UP000825179">
    <property type="component" value="Chromosome"/>
</dbReference>
<dbReference type="KEGG" id="cthu:HUR95_08955"/>
<evidence type="ECO:0000313" key="2">
    <source>
        <dbReference type="EMBL" id="QZT32537.1"/>
    </source>
</evidence>
<dbReference type="NCBIfam" id="TIGR03646">
    <property type="entry name" value="YtoQ_fam"/>
    <property type="match status" value="1"/>
</dbReference>
<reference evidence="2" key="3">
    <citation type="submission" date="2021-08" db="EMBL/GenBank/DDBJ databases">
        <authorList>
            <person name="de Jong S."/>
            <person name="van den Broek M."/>
            <person name="Merkel A."/>
            <person name="de la Torre Cortes P."/>
            <person name="Kalamorz F."/>
            <person name="Cook G."/>
            <person name="van Loosdrecht M."/>
            <person name="McMillan D."/>
        </authorList>
    </citation>
    <scope>NUCLEOTIDE SEQUENCE</scope>
    <source>
        <strain evidence="2">TA2.A1</strain>
    </source>
</reference>
<evidence type="ECO:0000313" key="1">
    <source>
        <dbReference type="EMBL" id="EGL83519.1"/>
    </source>
</evidence>
<evidence type="ECO:0000313" key="3">
    <source>
        <dbReference type="Proteomes" id="UP000010716"/>
    </source>
</evidence>
<dbReference type="Gene3D" id="3.40.50.450">
    <property type="match status" value="1"/>
</dbReference>
<protein>
    <submittedName>
        <fullName evidence="1">YtoQ family protein</fullName>
    </submittedName>
</protein>
<gene>
    <name evidence="1" type="ORF">CathTA2_0915</name>
    <name evidence="2" type="ORF">HUR95_08955</name>
</gene>
<dbReference type="EMBL" id="AFCE01000099">
    <property type="protein sequence ID" value="EGL83519.1"/>
    <property type="molecule type" value="Genomic_DNA"/>
</dbReference>
<reference evidence="1 3" key="1">
    <citation type="journal article" date="2011" name="J. Bacteriol.">
        <title>Draft genome sequence of the thermoalkaliphilic Caldalkalibacillus thermarum strain TA2.A1.</title>
        <authorList>
            <person name="Kalamorz F."/>
            <person name="Keis S."/>
            <person name="McMillan D.G."/>
            <person name="Olsson K."/>
            <person name="Stanton J.A."/>
            <person name="Stockwell P."/>
            <person name="Black M.A."/>
            <person name="Klingeman D.M."/>
            <person name="Land M.L."/>
            <person name="Han C.S."/>
            <person name="Martin S.L."/>
            <person name="Becher S.A."/>
            <person name="Peddie C.J."/>
            <person name="Morgan H.W."/>
            <person name="Matthies D."/>
            <person name="Preiss L."/>
            <person name="Meier T."/>
            <person name="Brown S.D."/>
            <person name="Cook G.M."/>
        </authorList>
    </citation>
    <scope>NUCLEOTIDE SEQUENCE [LARGE SCALE GENOMIC DNA]</scope>
    <source>
        <strain evidence="1 3">TA2.A1</strain>
    </source>
</reference>
<reference evidence="2 4" key="2">
    <citation type="journal article" date="2020" name="Extremophiles">
        <title>Genomic analysis of Caldalkalibacillus thermarum TA2.A1 reveals aerobic alkaliphilic metabolism and evolutionary hallmarks linking alkaliphilic bacteria and plant life.</title>
        <authorList>
            <person name="de Jong S.I."/>
            <person name="van den Broek M.A."/>
            <person name="Merkel A.Y."/>
            <person name="de la Torre Cortes P."/>
            <person name="Kalamorz F."/>
            <person name="Cook G.M."/>
            <person name="van Loosdrecht M.C.M."/>
            <person name="McMillan D.G.G."/>
        </authorList>
    </citation>
    <scope>NUCLEOTIDE SEQUENCE [LARGE SCALE GENOMIC DNA]</scope>
    <source>
        <strain evidence="2 4">TA2.A1</strain>
    </source>
</reference>
<keyword evidence="4" id="KW-1185">Reference proteome</keyword>
<dbReference type="OrthoDB" id="979989at2"/>